<dbReference type="PANTHER" id="PTHR43528:SF3">
    <property type="entry name" value="CITRATE-PROTON SYMPORTER"/>
    <property type="match status" value="1"/>
</dbReference>
<feature type="transmembrane region" description="Helical" evidence="9">
    <location>
        <begin position="375"/>
        <end position="396"/>
    </location>
</feature>
<reference evidence="11 12" key="1">
    <citation type="submission" date="2018-06" db="EMBL/GenBank/DDBJ databases">
        <title>Genomic Encyclopedia of Type Strains, Phase IV (KMG-IV): sequencing the most valuable type-strain genomes for metagenomic binning, comparative biology and taxonomic classification.</title>
        <authorList>
            <person name="Goeker M."/>
        </authorList>
    </citation>
    <scope>NUCLEOTIDE SEQUENCE [LARGE SCALE GENOMIC DNA]</scope>
    <source>
        <strain evidence="11 12">DSM 24875</strain>
    </source>
</reference>
<feature type="transmembrane region" description="Helical" evidence="9">
    <location>
        <begin position="20"/>
        <end position="40"/>
    </location>
</feature>
<dbReference type="InterPro" id="IPR020846">
    <property type="entry name" value="MFS_dom"/>
</dbReference>
<keyword evidence="8 9" id="KW-0472">Membrane</keyword>
<dbReference type="SUPFAM" id="SSF103473">
    <property type="entry name" value="MFS general substrate transporter"/>
    <property type="match status" value="1"/>
</dbReference>
<feature type="transmembrane region" description="Helical" evidence="9">
    <location>
        <begin position="336"/>
        <end position="363"/>
    </location>
</feature>
<evidence type="ECO:0000313" key="11">
    <source>
        <dbReference type="EMBL" id="RBP16552.1"/>
    </source>
</evidence>
<evidence type="ECO:0000256" key="5">
    <source>
        <dbReference type="ARBA" id="ARBA00022692"/>
    </source>
</evidence>
<dbReference type="GO" id="GO:0015293">
    <property type="term" value="F:symporter activity"/>
    <property type="evidence" value="ECO:0007669"/>
    <property type="project" value="UniProtKB-KW"/>
</dbReference>
<evidence type="ECO:0000256" key="4">
    <source>
        <dbReference type="ARBA" id="ARBA00022475"/>
    </source>
</evidence>
<keyword evidence="4" id="KW-1003">Cell membrane</keyword>
<dbReference type="InterPro" id="IPR036259">
    <property type="entry name" value="MFS_trans_sf"/>
</dbReference>
<feature type="transmembrane region" description="Helical" evidence="9">
    <location>
        <begin position="279"/>
        <end position="300"/>
    </location>
</feature>
<dbReference type="InterPro" id="IPR051084">
    <property type="entry name" value="H+-coupled_symporters"/>
</dbReference>
<keyword evidence="5 9" id="KW-0812">Transmembrane</keyword>
<name>A0A366FPH6_9HYPH</name>
<evidence type="ECO:0000256" key="1">
    <source>
        <dbReference type="ARBA" id="ARBA00004651"/>
    </source>
</evidence>
<evidence type="ECO:0000256" key="8">
    <source>
        <dbReference type="ARBA" id="ARBA00023136"/>
    </source>
</evidence>
<dbReference type="EMBL" id="QNRK01000005">
    <property type="protein sequence ID" value="RBP16552.1"/>
    <property type="molecule type" value="Genomic_DNA"/>
</dbReference>
<evidence type="ECO:0000256" key="6">
    <source>
        <dbReference type="ARBA" id="ARBA00022847"/>
    </source>
</evidence>
<dbReference type="Proteomes" id="UP000253529">
    <property type="component" value="Unassembled WGS sequence"/>
</dbReference>
<evidence type="ECO:0000256" key="2">
    <source>
        <dbReference type="ARBA" id="ARBA00008240"/>
    </source>
</evidence>
<feature type="transmembrane region" description="Helical" evidence="9">
    <location>
        <begin position="244"/>
        <end position="267"/>
    </location>
</feature>
<comment type="caution">
    <text evidence="11">The sequence shown here is derived from an EMBL/GenBank/DDBJ whole genome shotgun (WGS) entry which is preliminary data.</text>
</comment>
<keyword evidence="3" id="KW-0813">Transport</keyword>
<feature type="transmembrane region" description="Helical" evidence="9">
    <location>
        <begin position="94"/>
        <end position="115"/>
    </location>
</feature>
<dbReference type="Pfam" id="PF07690">
    <property type="entry name" value="MFS_1"/>
    <property type="match status" value="1"/>
</dbReference>
<dbReference type="Gene3D" id="1.20.1250.20">
    <property type="entry name" value="MFS general substrate transporter like domains"/>
    <property type="match status" value="2"/>
</dbReference>
<protein>
    <submittedName>
        <fullName evidence="11">Putative MFS family arabinose efflux permease</fullName>
    </submittedName>
</protein>
<evidence type="ECO:0000256" key="7">
    <source>
        <dbReference type="ARBA" id="ARBA00022989"/>
    </source>
</evidence>
<organism evidence="11 12">
    <name type="scientific">Roseiarcus fermentans</name>
    <dbReference type="NCBI Taxonomy" id="1473586"/>
    <lineage>
        <taxon>Bacteria</taxon>
        <taxon>Pseudomonadati</taxon>
        <taxon>Pseudomonadota</taxon>
        <taxon>Alphaproteobacteria</taxon>
        <taxon>Hyphomicrobiales</taxon>
        <taxon>Roseiarcaceae</taxon>
        <taxon>Roseiarcus</taxon>
    </lineage>
</organism>
<dbReference type="InterPro" id="IPR011701">
    <property type="entry name" value="MFS"/>
</dbReference>
<accession>A0A366FPH6</accession>
<gene>
    <name evidence="11" type="ORF">DFR50_105195</name>
</gene>
<dbReference type="PANTHER" id="PTHR43528">
    <property type="entry name" value="ALPHA-KETOGLUTARATE PERMEASE"/>
    <property type="match status" value="1"/>
</dbReference>
<keyword evidence="7 9" id="KW-1133">Transmembrane helix</keyword>
<dbReference type="PROSITE" id="PS50850">
    <property type="entry name" value="MFS"/>
    <property type="match status" value="1"/>
</dbReference>
<feature type="transmembrane region" description="Helical" evidence="9">
    <location>
        <begin position="191"/>
        <end position="210"/>
    </location>
</feature>
<proteinExistence type="inferred from homology"/>
<feature type="transmembrane region" description="Helical" evidence="9">
    <location>
        <begin position="60"/>
        <end position="82"/>
    </location>
</feature>
<evidence type="ECO:0000256" key="9">
    <source>
        <dbReference type="SAM" id="Phobius"/>
    </source>
</evidence>
<feature type="domain" description="Major facilitator superfamily (MFS) profile" evidence="10">
    <location>
        <begin position="19"/>
        <end position="426"/>
    </location>
</feature>
<feature type="transmembrane region" description="Helical" evidence="9">
    <location>
        <begin position="312"/>
        <end position="330"/>
    </location>
</feature>
<dbReference type="GO" id="GO:0005886">
    <property type="term" value="C:plasma membrane"/>
    <property type="evidence" value="ECO:0007669"/>
    <property type="project" value="UniProtKB-SubCell"/>
</dbReference>
<sequence>MSRSARVSAVPRPALGASGVFAVVLGNGFEFFDFTVYATYLGLIGQAFFPSDNVFVSDLASAATFGVGFVARPLGGALIGAYGDRAGRKPAMTLSIGLMAIGSAIIAVTPGYATIGVLAPILLIAARLMQGFAVGGEIGPSTMYMLEAAPPERRMAFASWQIASQNLGSLASGLIGLALGLALSKASFNDWGWRAPFALGVLIAPVGVYIRSRLVETLPTPARERRAGAGAIAARVVRENWRGVLLGLALISGGTITQYFLITMTPYAIRTLHLPEQTALLGTAALGVSGASGALAGGWLADRFGIRTITVAPRLLFMILLFPLMNGLVASPSGAMLVAVVVVLGGLHAASIAVGIMLIPLIFPPAVRSTGLAVSYSLGVAIFGGTATWVVTWLVGATGDPLASTWYVMAASVAMLLAALAIRNVDYGSEAWPPPVDREV</sequence>
<feature type="transmembrane region" description="Helical" evidence="9">
    <location>
        <begin position="402"/>
        <end position="422"/>
    </location>
</feature>
<comment type="similarity">
    <text evidence="2">Belongs to the major facilitator superfamily. Metabolite:H+ Symporter (MHS) family (TC 2.A.1.6) family.</text>
</comment>
<dbReference type="PROSITE" id="PS00217">
    <property type="entry name" value="SUGAR_TRANSPORT_2"/>
    <property type="match status" value="1"/>
</dbReference>
<keyword evidence="12" id="KW-1185">Reference proteome</keyword>
<comment type="subcellular location">
    <subcellularLocation>
        <location evidence="1">Cell membrane</location>
        <topology evidence="1">Multi-pass membrane protein</topology>
    </subcellularLocation>
</comment>
<evidence type="ECO:0000256" key="3">
    <source>
        <dbReference type="ARBA" id="ARBA00022448"/>
    </source>
</evidence>
<dbReference type="InterPro" id="IPR005829">
    <property type="entry name" value="Sugar_transporter_CS"/>
</dbReference>
<evidence type="ECO:0000313" key="12">
    <source>
        <dbReference type="Proteomes" id="UP000253529"/>
    </source>
</evidence>
<evidence type="ECO:0000259" key="10">
    <source>
        <dbReference type="PROSITE" id="PS50850"/>
    </source>
</evidence>
<keyword evidence="6" id="KW-0769">Symport</keyword>
<dbReference type="OrthoDB" id="9783227at2"/>
<dbReference type="AlphaFoldDB" id="A0A366FPH6"/>